<evidence type="ECO:0000313" key="1">
    <source>
        <dbReference type="EMBL" id="AQL04835.1"/>
    </source>
</evidence>
<dbReference type="InterPro" id="IPR007216">
    <property type="entry name" value="CNOT9"/>
</dbReference>
<dbReference type="Gene3D" id="1.25.10.10">
    <property type="entry name" value="Leucine-rich Repeat Variant"/>
    <property type="match status" value="1"/>
</dbReference>
<dbReference type="EMBL" id="CM000785">
    <property type="protein sequence ID" value="AQL04835.1"/>
    <property type="molecule type" value="Genomic_DNA"/>
</dbReference>
<dbReference type="Pfam" id="PF04078">
    <property type="entry name" value="Rcd1"/>
    <property type="match status" value="1"/>
</dbReference>
<dbReference type="AlphaFoldDB" id="A0A1D6P4F0"/>
<accession>A0A1D6P4F0</accession>
<dbReference type="InterPro" id="IPR011989">
    <property type="entry name" value="ARM-like"/>
</dbReference>
<protein>
    <submittedName>
        <fullName evidence="1">Uncharacterized protein</fullName>
    </submittedName>
</protein>
<dbReference type="STRING" id="4577.A0A1D6P4F0"/>
<dbReference type="PANTHER" id="PTHR12262">
    <property type="entry name" value="CCR4-NOT TRANSCRIPTION COMPLEX SUBUNIT 9"/>
    <property type="match status" value="1"/>
</dbReference>
<dbReference type="GO" id="GO:0006402">
    <property type="term" value="P:mRNA catabolic process"/>
    <property type="evidence" value="ECO:0007669"/>
    <property type="project" value="InterPro"/>
</dbReference>
<dbReference type="ExpressionAtlas" id="A0A1D6P4F0">
    <property type="expression patterns" value="baseline"/>
</dbReference>
<name>A0A1D6P4F0_MAIZE</name>
<dbReference type="GO" id="GO:0030014">
    <property type="term" value="C:CCR4-NOT complex"/>
    <property type="evidence" value="ECO:0007669"/>
    <property type="project" value="InterPro"/>
</dbReference>
<proteinExistence type="predicted"/>
<reference evidence="1" key="1">
    <citation type="submission" date="2015-12" db="EMBL/GenBank/DDBJ databases">
        <title>Update maize B73 reference genome by single molecule sequencing technologies.</title>
        <authorList>
            <consortium name="Maize Genome Sequencing Project"/>
            <person name="Ware D."/>
        </authorList>
    </citation>
    <scope>NUCLEOTIDE SEQUENCE</scope>
    <source>
        <tissue evidence="1">Seedling</tissue>
    </source>
</reference>
<sequence>MFRPSSLLCSTCNSTDVASSSYYSSPAGDDQGSSSRALLVVNGAIDKDLFVASLRRDLSAEPSRSPLLSTTSAMVVSTTEEQVHRGPVKMEGVMRVITSGNDCFVNVVGMSISLEKKVAIPLVCLGDSRPVVDLFYSSVTPDGYFLISASKGCIQGYSIGSVKVDDTEVISFLLQTEIIPLCLRTMEMGSELSKTEFGDQGEDSIILSSRLKEISTLDRPATLCFLDS</sequence>
<gene>
    <name evidence="1" type="ORF">ZEAMMB73_Zm00001d046678</name>
</gene>
<organism evidence="1">
    <name type="scientific">Zea mays</name>
    <name type="common">Maize</name>
    <dbReference type="NCBI Taxonomy" id="4577"/>
    <lineage>
        <taxon>Eukaryota</taxon>
        <taxon>Viridiplantae</taxon>
        <taxon>Streptophyta</taxon>
        <taxon>Embryophyta</taxon>
        <taxon>Tracheophyta</taxon>
        <taxon>Spermatophyta</taxon>
        <taxon>Magnoliopsida</taxon>
        <taxon>Liliopsida</taxon>
        <taxon>Poales</taxon>
        <taxon>Poaceae</taxon>
        <taxon>PACMAD clade</taxon>
        <taxon>Panicoideae</taxon>
        <taxon>Andropogonodae</taxon>
        <taxon>Andropogoneae</taxon>
        <taxon>Tripsacinae</taxon>
        <taxon>Zea</taxon>
    </lineage>
</organism>
<dbReference type="InParanoid" id="A0A1D6P4F0"/>